<dbReference type="Proteomes" id="UP001057452">
    <property type="component" value="Chromosome 16"/>
</dbReference>
<protein>
    <submittedName>
        <fullName evidence="1">Uncharacterized protein</fullName>
    </submittedName>
</protein>
<keyword evidence="2" id="KW-1185">Reference proteome</keyword>
<proteinExistence type="predicted"/>
<evidence type="ECO:0000313" key="1">
    <source>
        <dbReference type="EMBL" id="KAI4811608.1"/>
    </source>
</evidence>
<comment type="caution">
    <text evidence="1">The sequence shown here is derived from an EMBL/GenBank/DDBJ whole genome shotgun (WGS) entry which is preliminary data.</text>
</comment>
<dbReference type="EMBL" id="CM043800">
    <property type="protein sequence ID" value="KAI4811608.1"/>
    <property type="molecule type" value="Genomic_DNA"/>
</dbReference>
<reference evidence="1" key="1">
    <citation type="submission" date="2022-05" db="EMBL/GenBank/DDBJ databases">
        <title>Chromosome-level genome of Chaenocephalus aceratus.</title>
        <authorList>
            <person name="Park H."/>
        </authorList>
    </citation>
    <scope>NUCLEOTIDE SEQUENCE</scope>
    <source>
        <strain evidence="1">KU_202001</strain>
    </source>
</reference>
<gene>
    <name evidence="1" type="ORF">KUCAC02_014487</name>
</gene>
<accession>A0ACB9WEQ5</accession>
<sequence length="81" mass="8682">MGSGRLPWRPTGGRLKVSPPRGAQQMEAQSRSGLRQKGRVTVNAAADAWGAGRVCGGNPISSYWVPIAPREKARNKRPSCP</sequence>
<name>A0ACB9WEQ5_CHAAC</name>
<evidence type="ECO:0000313" key="2">
    <source>
        <dbReference type="Proteomes" id="UP001057452"/>
    </source>
</evidence>
<organism evidence="1 2">
    <name type="scientific">Chaenocephalus aceratus</name>
    <name type="common">Blackfin icefish</name>
    <name type="synonym">Chaenichthys aceratus</name>
    <dbReference type="NCBI Taxonomy" id="36190"/>
    <lineage>
        <taxon>Eukaryota</taxon>
        <taxon>Metazoa</taxon>
        <taxon>Chordata</taxon>
        <taxon>Craniata</taxon>
        <taxon>Vertebrata</taxon>
        <taxon>Euteleostomi</taxon>
        <taxon>Actinopterygii</taxon>
        <taxon>Neopterygii</taxon>
        <taxon>Teleostei</taxon>
        <taxon>Neoteleostei</taxon>
        <taxon>Acanthomorphata</taxon>
        <taxon>Eupercaria</taxon>
        <taxon>Perciformes</taxon>
        <taxon>Notothenioidei</taxon>
        <taxon>Channichthyidae</taxon>
        <taxon>Chaenocephalus</taxon>
    </lineage>
</organism>